<dbReference type="EMBL" id="AZHE01000011">
    <property type="protein sequence ID" value="KHN97225.1"/>
    <property type="molecule type" value="Genomic_DNA"/>
</dbReference>
<organism evidence="2 3">
    <name type="scientific">Metarhizium album (strain ARSEF 1941)</name>
    <dbReference type="NCBI Taxonomy" id="1081103"/>
    <lineage>
        <taxon>Eukaryota</taxon>
        <taxon>Fungi</taxon>
        <taxon>Dikarya</taxon>
        <taxon>Ascomycota</taxon>
        <taxon>Pezizomycotina</taxon>
        <taxon>Sordariomycetes</taxon>
        <taxon>Hypocreomycetidae</taxon>
        <taxon>Hypocreales</taxon>
        <taxon>Clavicipitaceae</taxon>
        <taxon>Metarhizium</taxon>
    </lineage>
</organism>
<feature type="compositionally biased region" description="Polar residues" evidence="1">
    <location>
        <begin position="179"/>
        <end position="189"/>
    </location>
</feature>
<sequence length="393" mass="42466">MGNTTNKSPESGSHQSSRGATRAAPSSASDEAQDLPARIKALSESLRNSLPTSLLPDGLAEAFRQNSNQRLQLARERGVGLEEIYIAADGLPTWRTLYWDPEDESLHSAVQRSLVDLQLAQEMGEVLQRQIRDKSARRLRQALSLGIQLDDIVIGESLLPEWTAGEDDSRRRGSPVSVAGSTPSDSTCVGATPAVGSLDTNARRPPDAEDSVLLRDLIYGVFGGGDSDSDDSDDDDPGDIYMNNHVDARPVYDEHGHGHGHVVHGVEIVGGDGQNDVDLAVYVAFDDEDLEHLPAVELAIDRDAFELSFGDQDAVDVHIPDTEIFCFDTVEEYDDDGKDAHKRAPGSGPRHPMELRHHSYDEGDGIAGESATDVSEPAVADSLPDSEVPSEEE</sequence>
<dbReference type="RefSeq" id="XP_040678291.1">
    <property type="nucleotide sequence ID" value="XM_040823620.1"/>
</dbReference>
<gene>
    <name evidence="2" type="ORF">MAM_04822</name>
</gene>
<protein>
    <submittedName>
        <fullName evidence="2">Uncharacterized protein</fullName>
    </submittedName>
</protein>
<name>A0A0B2WWH7_METAS</name>
<feature type="region of interest" description="Disordered" evidence="1">
    <location>
        <begin position="1"/>
        <end position="35"/>
    </location>
</feature>
<dbReference type="OrthoDB" id="4939762at2759"/>
<dbReference type="Proteomes" id="UP000030816">
    <property type="component" value="Unassembled WGS sequence"/>
</dbReference>
<evidence type="ECO:0000313" key="2">
    <source>
        <dbReference type="EMBL" id="KHN97225.1"/>
    </source>
</evidence>
<dbReference type="AlphaFoldDB" id="A0A0B2WWH7"/>
<dbReference type="GeneID" id="63739277"/>
<evidence type="ECO:0000256" key="1">
    <source>
        <dbReference type="SAM" id="MobiDB-lite"/>
    </source>
</evidence>
<feature type="region of interest" description="Disordered" evidence="1">
    <location>
        <begin position="336"/>
        <end position="393"/>
    </location>
</feature>
<dbReference type="HOGENOM" id="CLU_054241_0_0_1"/>
<feature type="compositionally biased region" description="Polar residues" evidence="1">
    <location>
        <begin position="1"/>
        <end position="30"/>
    </location>
</feature>
<proteinExistence type="predicted"/>
<reference evidence="2 3" key="1">
    <citation type="journal article" date="2014" name="Proc. Natl. Acad. Sci. U.S.A.">
        <title>Trajectory and genomic determinants of fungal-pathogen speciation and host adaptation.</title>
        <authorList>
            <person name="Hu X."/>
            <person name="Xiao G."/>
            <person name="Zheng P."/>
            <person name="Shang Y."/>
            <person name="Su Y."/>
            <person name="Zhang X."/>
            <person name="Liu X."/>
            <person name="Zhan S."/>
            <person name="St Leger R.J."/>
            <person name="Wang C."/>
        </authorList>
    </citation>
    <scope>NUCLEOTIDE SEQUENCE [LARGE SCALE GENOMIC DNA]</scope>
    <source>
        <strain evidence="2 3">ARSEF 1941</strain>
    </source>
</reference>
<feature type="compositionally biased region" description="Basic and acidic residues" evidence="1">
    <location>
        <begin position="351"/>
        <end position="361"/>
    </location>
</feature>
<comment type="caution">
    <text evidence="2">The sequence shown here is derived from an EMBL/GenBank/DDBJ whole genome shotgun (WGS) entry which is preliminary data.</text>
</comment>
<evidence type="ECO:0000313" key="3">
    <source>
        <dbReference type="Proteomes" id="UP000030816"/>
    </source>
</evidence>
<feature type="region of interest" description="Disordered" evidence="1">
    <location>
        <begin position="164"/>
        <end position="209"/>
    </location>
</feature>
<keyword evidence="3" id="KW-1185">Reference proteome</keyword>
<accession>A0A0B2WWH7</accession>